<evidence type="ECO:0000313" key="4">
    <source>
        <dbReference type="Proteomes" id="UP000192708"/>
    </source>
</evidence>
<keyword evidence="2" id="KW-0732">Signal</keyword>
<dbReference type="PANTHER" id="PTHR42928:SF5">
    <property type="entry name" value="BLR1237 PROTEIN"/>
    <property type="match status" value="1"/>
</dbReference>
<dbReference type="Gene3D" id="3.40.190.10">
    <property type="entry name" value="Periplasmic binding protein-like II"/>
    <property type="match status" value="1"/>
</dbReference>
<reference evidence="3 4" key="1">
    <citation type="submission" date="2017-04" db="EMBL/GenBank/DDBJ databases">
        <authorList>
            <person name="Afonso C.L."/>
            <person name="Miller P.J."/>
            <person name="Scott M.A."/>
            <person name="Spackman E."/>
            <person name="Goraichik I."/>
            <person name="Dimitrov K.M."/>
            <person name="Suarez D.L."/>
            <person name="Swayne D.E."/>
        </authorList>
    </citation>
    <scope>NUCLEOTIDE SEQUENCE [LARGE SCALE GENOMIC DNA]</scope>
    <source>
        <strain evidence="3 4">VK13</strain>
    </source>
</reference>
<sequence>MSMCSFKTVQNLKIVFLFALLCGQLVAQAQNFPSKAITLVTPFTVGSGTDQKARALAQIISAEYKIPVIVDPKPGASGFIASQYVAKAAPDGYTLLYTTNTTHAANEHLFKKIPYDPVKDFTPVALLFKGYMFLLVNPKSKIYSLNDLLDVARKNPGKVNFASGSSSSRVASELLAQMTNIDIMHIPYKSNPPAVTDLLGAQFDFMFADASTAVPQIQSGKLRALAVSGTSRIASVPNVPTVEEAGVKGYDMSFWNAIYLPAGAPEKITKQLNEMFVKAAETNEMKNHLMKNGEERVVSTPEGLAKFQAAESLKWGKVIRAAHIEPE</sequence>
<dbReference type="Proteomes" id="UP000192708">
    <property type="component" value="Unassembled WGS sequence"/>
</dbReference>
<dbReference type="CDD" id="cd07012">
    <property type="entry name" value="PBP2_Bug_TTT"/>
    <property type="match status" value="1"/>
</dbReference>
<proteinExistence type="inferred from homology"/>
<dbReference type="RefSeq" id="WP_143736105.1">
    <property type="nucleotide sequence ID" value="NZ_FWXJ01000004.1"/>
</dbReference>
<organism evidence="3 4">
    <name type="scientific">Polynucleobacter kasalickyi</name>
    <dbReference type="NCBI Taxonomy" id="1938817"/>
    <lineage>
        <taxon>Bacteria</taxon>
        <taxon>Pseudomonadati</taxon>
        <taxon>Pseudomonadota</taxon>
        <taxon>Betaproteobacteria</taxon>
        <taxon>Burkholderiales</taxon>
        <taxon>Burkholderiaceae</taxon>
        <taxon>Polynucleobacter</taxon>
    </lineage>
</organism>
<accession>A0A1W1Z6I8</accession>
<dbReference type="InterPro" id="IPR005064">
    <property type="entry name" value="BUG"/>
</dbReference>
<feature type="chain" id="PRO_5012009206" evidence="2">
    <location>
        <begin position="30"/>
        <end position="327"/>
    </location>
</feature>
<dbReference type="OrthoDB" id="8678477at2"/>
<dbReference type="SUPFAM" id="SSF53850">
    <property type="entry name" value="Periplasmic binding protein-like II"/>
    <property type="match status" value="1"/>
</dbReference>
<dbReference type="Gene3D" id="3.40.190.150">
    <property type="entry name" value="Bordetella uptake gene, domain 1"/>
    <property type="match status" value="1"/>
</dbReference>
<dbReference type="STRING" id="1938817.SAMN06296008_104151"/>
<evidence type="ECO:0000256" key="1">
    <source>
        <dbReference type="ARBA" id="ARBA00006987"/>
    </source>
</evidence>
<dbReference type="PANTHER" id="PTHR42928">
    <property type="entry name" value="TRICARBOXYLATE-BINDING PROTEIN"/>
    <property type="match status" value="1"/>
</dbReference>
<keyword evidence="3" id="KW-0675">Receptor</keyword>
<dbReference type="EMBL" id="FWXJ01000004">
    <property type="protein sequence ID" value="SMC44025.1"/>
    <property type="molecule type" value="Genomic_DNA"/>
</dbReference>
<protein>
    <submittedName>
        <fullName evidence="3">Tripartite-type tricarboxylate transporter, receptor component TctC</fullName>
    </submittedName>
</protein>
<feature type="signal peptide" evidence="2">
    <location>
        <begin position="1"/>
        <end position="29"/>
    </location>
</feature>
<dbReference type="Pfam" id="PF03401">
    <property type="entry name" value="TctC"/>
    <property type="match status" value="1"/>
</dbReference>
<name>A0A1W1Z6I8_9BURK</name>
<comment type="similarity">
    <text evidence="1">Belongs to the UPF0065 (bug) family.</text>
</comment>
<dbReference type="AlphaFoldDB" id="A0A1W1Z6I8"/>
<gene>
    <name evidence="3" type="ORF">SAMN06296008_104151</name>
</gene>
<dbReference type="PIRSF" id="PIRSF017082">
    <property type="entry name" value="YflP"/>
    <property type="match status" value="1"/>
</dbReference>
<evidence type="ECO:0000313" key="3">
    <source>
        <dbReference type="EMBL" id="SMC44025.1"/>
    </source>
</evidence>
<dbReference type="InterPro" id="IPR042100">
    <property type="entry name" value="Bug_dom1"/>
</dbReference>
<evidence type="ECO:0000256" key="2">
    <source>
        <dbReference type="SAM" id="SignalP"/>
    </source>
</evidence>
<keyword evidence="4" id="KW-1185">Reference proteome</keyword>